<reference evidence="2" key="2">
    <citation type="journal article" date="2021" name="PeerJ">
        <title>Extensive microbial diversity within the chicken gut microbiome revealed by metagenomics and culture.</title>
        <authorList>
            <person name="Gilroy R."/>
            <person name="Ravi A."/>
            <person name="Getino M."/>
            <person name="Pursley I."/>
            <person name="Horton D.L."/>
            <person name="Alikhan N.F."/>
            <person name="Baker D."/>
            <person name="Gharbi K."/>
            <person name="Hall N."/>
            <person name="Watson M."/>
            <person name="Adriaenssens E.M."/>
            <person name="Foster-Nyarko E."/>
            <person name="Jarju S."/>
            <person name="Secka A."/>
            <person name="Antonio M."/>
            <person name="Oren A."/>
            <person name="Chaudhuri R.R."/>
            <person name="La Ragione R."/>
            <person name="Hildebrand F."/>
            <person name="Pallen M.J."/>
        </authorList>
    </citation>
    <scope>NUCLEOTIDE SEQUENCE</scope>
    <source>
        <strain evidence="2">ChiGjej1B1-19959</strain>
    </source>
</reference>
<organism evidence="2 3">
    <name type="scientific">Candidatus Fimenecus excrementigallinarum</name>
    <dbReference type="NCBI Taxonomy" id="2840816"/>
    <lineage>
        <taxon>Bacteria</taxon>
        <taxon>Bacillati</taxon>
        <taxon>Bacillota</taxon>
        <taxon>Clostridia</taxon>
        <taxon>Candidatus Fimenecus</taxon>
    </lineage>
</organism>
<gene>
    <name evidence="2" type="ORF">IAC53_07680</name>
</gene>
<evidence type="ECO:0000313" key="2">
    <source>
        <dbReference type="EMBL" id="HIU36466.1"/>
    </source>
</evidence>
<dbReference type="PANTHER" id="PTHR18964">
    <property type="entry name" value="ROK (REPRESSOR, ORF, KINASE) FAMILY"/>
    <property type="match status" value="1"/>
</dbReference>
<comment type="caution">
    <text evidence="2">The sequence shown here is derived from an EMBL/GenBank/DDBJ whole genome shotgun (WGS) entry which is preliminary data.</text>
</comment>
<evidence type="ECO:0000313" key="3">
    <source>
        <dbReference type="Proteomes" id="UP000824071"/>
    </source>
</evidence>
<dbReference type="PANTHER" id="PTHR18964:SF165">
    <property type="entry name" value="BETA-GLUCOSIDE KINASE"/>
    <property type="match status" value="1"/>
</dbReference>
<dbReference type="AlphaFoldDB" id="A0A9D1IGV4"/>
<name>A0A9D1IGV4_9FIRM</name>
<comment type="similarity">
    <text evidence="1">Belongs to the ROK (NagC/XylR) family.</text>
</comment>
<dbReference type="Proteomes" id="UP000824071">
    <property type="component" value="Unassembled WGS sequence"/>
</dbReference>
<dbReference type="CDD" id="cd24068">
    <property type="entry name" value="ASKHA_NBD_ROK_FnNanK-like"/>
    <property type="match status" value="1"/>
</dbReference>
<dbReference type="Pfam" id="PF00480">
    <property type="entry name" value="ROK"/>
    <property type="match status" value="1"/>
</dbReference>
<dbReference type="EMBL" id="DVMW01000043">
    <property type="protein sequence ID" value="HIU36466.1"/>
    <property type="molecule type" value="Genomic_DNA"/>
</dbReference>
<dbReference type="InterPro" id="IPR000600">
    <property type="entry name" value="ROK"/>
</dbReference>
<evidence type="ECO:0000256" key="1">
    <source>
        <dbReference type="ARBA" id="ARBA00006479"/>
    </source>
</evidence>
<sequence>MKILAIDIGGTAIKYGTVREDYSIESAFEIPTEAHLGGPHLMNKIMCIVDEYAAQVDCVGISTAGQVNSELGKIIFASENIPNYTGIEITKTIQKKHNLPVSVENDVNSAATAEAKFGAGRGYSDFLCLTYGTGVGGAMWINNKIYTGTHFSAGEFGHIVTHTGGKKCTCGNNGCYEMYASTRALVNAVADATGKTLNGREIFQPEHFNNTTIRSVIDNWIEEIIGGLTTLIFIFNPPCIILGGGIMNEEYVVSEIDRRIHARSIHSFRTVAIKRAAMKNQAGMLGAAYLAREKLLAGK</sequence>
<protein>
    <submittedName>
        <fullName evidence="2">ROK family protein</fullName>
    </submittedName>
</protein>
<reference evidence="2" key="1">
    <citation type="submission" date="2020-10" db="EMBL/GenBank/DDBJ databases">
        <authorList>
            <person name="Gilroy R."/>
        </authorList>
    </citation>
    <scope>NUCLEOTIDE SEQUENCE</scope>
    <source>
        <strain evidence="2">ChiGjej1B1-19959</strain>
    </source>
</reference>
<accession>A0A9D1IGV4</accession>
<proteinExistence type="inferred from homology"/>
<dbReference type="InterPro" id="IPR043129">
    <property type="entry name" value="ATPase_NBD"/>
</dbReference>
<dbReference type="Gene3D" id="3.30.420.40">
    <property type="match status" value="2"/>
</dbReference>
<dbReference type="SUPFAM" id="SSF53067">
    <property type="entry name" value="Actin-like ATPase domain"/>
    <property type="match status" value="1"/>
</dbReference>